<name>A0A139WNC4_TRICA</name>
<dbReference type="SMART" id="SM00220">
    <property type="entry name" value="S_TKc"/>
    <property type="match status" value="1"/>
</dbReference>
<evidence type="ECO:0000256" key="6">
    <source>
        <dbReference type="ARBA" id="ARBA00022527"/>
    </source>
</evidence>
<accession>A0A139WNC4</accession>
<sequence length="715" mass="79638">MNSNKFFEDYEKLKTVGQGAFGTATLYRRLNDGKQVVMKEVFLMDMDNSEKKSALNEVEILSNLNHPNIIKYLGSFQKEGSLVIIMEYADGGNLAQLINAKKHKNEIFTEKSILNILSQISAAISYMHTNKILHRDLKSANIFLNMNGNVKVGDFGISKMLNTRSQAQTVVGTPYYLSPEMCEGSDYNEKSDIWAIGCILYELACLRKPFEAMTLPVLVQKITACEYSNIPEIYSDELSQLVHSILQRDPVARPSAKYIHDTIVPKTAKKFEAQSAKISVSRERSILYKINNFGDDQQIIPQELPHKTIIDFSIGYSHSIVVTIDHCVHTWGENDFGQLGINNTQKQTFATIVKSLQHEKIIRCAAGRNFSLFLNAEGVVFSCGDAQQGCLGHGNWDSVQSPTIIEALMHEKIAKISCGDEHVVALSTEGRVFTWGSSKNGQLGQGHMQYRCSPLAIKLLNLTKIKDIFCGENETVLLTINGQVLVSGLNNYRKLGVADQEKIYLFTPVPIREKIKFVSIGLNHTMMLTENGVLIALGRNSEGQLGKGNFINYPQPQTIKLRNKITMIACGLNFTVAADNRNVVWFWGSSYKTYKNMPHKNSNSVLPLSKNRGEDTMIIKDFGIEESLDQFDSQCAKIPRSILAFYASPSNIKTGNVIYVGEIKIKAGNLYVLAHTTTPPPVKQFTDRDINKDTMSQIGGTTAAPTTLTSLPNMV</sequence>
<comment type="cofactor">
    <cofactor evidence="1">
        <name>Mg(2+)</name>
        <dbReference type="ChEBI" id="CHEBI:18420"/>
    </cofactor>
</comment>
<keyword evidence="10" id="KW-0677">Repeat</keyword>
<evidence type="ECO:0000256" key="9">
    <source>
        <dbReference type="ARBA" id="ARBA00022723"/>
    </source>
</evidence>
<keyword evidence="13 16" id="KW-0067">ATP-binding</keyword>
<dbReference type="PROSITE" id="PS00107">
    <property type="entry name" value="PROTEIN_KINASE_ATP"/>
    <property type="match status" value="1"/>
</dbReference>
<dbReference type="InterPro" id="IPR000719">
    <property type="entry name" value="Prot_kinase_dom"/>
</dbReference>
<dbReference type="EC" id="2.7.11.1" evidence="4"/>
<organism evidence="18 19">
    <name type="scientific">Tribolium castaneum</name>
    <name type="common">Red flour beetle</name>
    <dbReference type="NCBI Taxonomy" id="7070"/>
    <lineage>
        <taxon>Eukaryota</taxon>
        <taxon>Metazoa</taxon>
        <taxon>Ecdysozoa</taxon>
        <taxon>Arthropoda</taxon>
        <taxon>Hexapoda</taxon>
        <taxon>Insecta</taxon>
        <taxon>Pterygota</taxon>
        <taxon>Neoptera</taxon>
        <taxon>Endopterygota</taxon>
        <taxon>Coleoptera</taxon>
        <taxon>Polyphaga</taxon>
        <taxon>Cucujiformia</taxon>
        <taxon>Tenebrionidae</taxon>
        <taxon>Tenebrionidae incertae sedis</taxon>
        <taxon>Tribolium</taxon>
    </lineage>
</organism>
<reference evidence="18 19" key="1">
    <citation type="journal article" date="2008" name="Nature">
        <title>The genome of the model beetle and pest Tribolium castaneum.</title>
        <authorList>
            <consortium name="Tribolium Genome Sequencing Consortium"/>
            <person name="Richards S."/>
            <person name="Gibbs R.A."/>
            <person name="Weinstock G.M."/>
            <person name="Brown S.J."/>
            <person name="Denell R."/>
            <person name="Beeman R.W."/>
            <person name="Gibbs R."/>
            <person name="Beeman R.W."/>
            <person name="Brown S.J."/>
            <person name="Bucher G."/>
            <person name="Friedrich M."/>
            <person name="Grimmelikhuijzen C.J."/>
            <person name="Klingler M."/>
            <person name="Lorenzen M."/>
            <person name="Richards S."/>
            <person name="Roth S."/>
            <person name="Schroder R."/>
            <person name="Tautz D."/>
            <person name="Zdobnov E.M."/>
            <person name="Muzny D."/>
            <person name="Gibbs R.A."/>
            <person name="Weinstock G.M."/>
            <person name="Attaway T."/>
            <person name="Bell S."/>
            <person name="Buhay C.J."/>
            <person name="Chandrabose M.N."/>
            <person name="Chavez D."/>
            <person name="Clerk-Blankenburg K.P."/>
            <person name="Cree A."/>
            <person name="Dao M."/>
            <person name="Davis C."/>
            <person name="Chacko J."/>
            <person name="Dinh H."/>
            <person name="Dugan-Rocha S."/>
            <person name="Fowler G."/>
            <person name="Garner T.T."/>
            <person name="Garnes J."/>
            <person name="Gnirke A."/>
            <person name="Hawes A."/>
            <person name="Hernandez J."/>
            <person name="Hines S."/>
            <person name="Holder M."/>
            <person name="Hume J."/>
            <person name="Jhangiani S.N."/>
            <person name="Joshi V."/>
            <person name="Khan Z.M."/>
            <person name="Jackson L."/>
            <person name="Kovar C."/>
            <person name="Kowis A."/>
            <person name="Lee S."/>
            <person name="Lewis L.R."/>
            <person name="Margolis J."/>
            <person name="Morgan M."/>
            <person name="Nazareth L.V."/>
            <person name="Nguyen N."/>
            <person name="Okwuonu G."/>
            <person name="Parker D."/>
            <person name="Richards S."/>
            <person name="Ruiz S.J."/>
            <person name="Santibanez J."/>
            <person name="Savard J."/>
            <person name="Scherer S.E."/>
            <person name="Schneider B."/>
            <person name="Sodergren E."/>
            <person name="Tautz D."/>
            <person name="Vattahil S."/>
            <person name="Villasana D."/>
            <person name="White C.S."/>
            <person name="Wright R."/>
            <person name="Park Y."/>
            <person name="Beeman R.W."/>
            <person name="Lord J."/>
            <person name="Oppert B."/>
            <person name="Lorenzen M."/>
            <person name="Brown S."/>
            <person name="Wang L."/>
            <person name="Savard J."/>
            <person name="Tautz D."/>
            <person name="Richards S."/>
            <person name="Weinstock G."/>
            <person name="Gibbs R.A."/>
            <person name="Liu Y."/>
            <person name="Worley K."/>
            <person name="Weinstock G."/>
            <person name="Elsik C.G."/>
            <person name="Reese J.T."/>
            <person name="Elhaik E."/>
            <person name="Landan G."/>
            <person name="Graur D."/>
            <person name="Arensburger P."/>
            <person name="Atkinson P."/>
            <person name="Beeman R.W."/>
            <person name="Beidler J."/>
            <person name="Brown S.J."/>
            <person name="Demuth J.P."/>
            <person name="Drury D.W."/>
            <person name="Du Y.Z."/>
            <person name="Fujiwara H."/>
            <person name="Lorenzen M."/>
            <person name="Maselli V."/>
            <person name="Osanai M."/>
            <person name="Park Y."/>
            <person name="Robertson H.M."/>
            <person name="Tu Z."/>
            <person name="Wang J.J."/>
            <person name="Wang S."/>
            <person name="Richards S."/>
            <person name="Song H."/>
            <person name="Zhang L."/>
            <person name="Sodergren E."/>
            <person name="Werner D."/>
            <person name="Stanke M."/>
            <person name="Morgenstern B."/>
            <person name="Solovyev V."/>
            <person name="Kosarev P."/>
            <person name="Brown G."/>
            <person name="Chen H.C."/>
            <person name="Ermolaeva O."/>
            <person name="Hlavina W."/>
            <person name="Kapustin Y."/>
            <person name="Kiryutin B."/>
            <person name="Kitts P."/>
            <person name="Maglott D."/>
            <person name="Pruitt K."/>
            <person name="Sapojnikov V."/>
            <person name="Souvorov A."/>
            <person name="Mackey A.J."/>
            <person name="Waterhouse R.M."/>
            <person name="Wyder S."/>
            <person name="Zdobnov E.M."/>
            <person name="Zdobnov E.M."/>
            <person name="Wyder S."/>
            <person name="Kriventseva E.V."/>
            <person name="Kadowaki T."/>
            <person name="Bork P."/>
            <person name="Aranda M."/>
            <person name="Bao R."/>
            <person name="Beermann A."/>
            <person name="Berns N."/>
            <person name="Bolognesi R."/>
            <person name="Bonneton F."/>
            <person name="Bopp D."/>
            <person name="Brown S.J."/>
            <person name="Bucher G."/>
            <person name="Butts T."/>
            <person name="Chaumot A."/>
            <person name="Denell R.E."/>
            <person name="Ferrier D.E."/>
            <person name="Friedrich M."/>
            <person name="Gordon C.M."/>
            <person name="Jindra M."/>
            <person name="Klingler M."/>
            <person name="Lan Q."/>
            <person name="Lattorff H.M."/>
            <person name="Laudet V."/>
            <person name="von Levetsow C."/>
            <person name="Liu Z."/>
            <person name="Lutz R."/>
            <person name="Lynch J.A."/>
            <person name="da Fonseca R.N."/>
            <person name="Posnien N."/>
            <person name="Reuter R."/>
            <person name="Roth S."/>
            <person name="Savard J."/>
            <person name="Schinko J.B."/>
            <person name="Schmitt C."/>
            <person name="Schoppmeier M."/>
            <person name="Schroder R."/>
            <person name="Shippy T.D."/>
            <person name="Simonnet F."/>
            <person name="Marques-Souza H."/>
            <person name="Tautz D."/>
            <person name="Tomoyasu Y."/>
            <person name="Trauner J."/>
            <person name="Van der Zee M."/>
            <person name="Vervoort M."/>
            <person name="Wittkopp N."/>
            <person name="Wimmer E.A."/>
            <person name="Yang X."/>
            <person name="Jones A.K."/>
            <person name="Sattelle D.B."/>
            <person name="Ebert P.R."/>
            <person name="Nelson D."/>
            <person name="Scott J.G."/>
            <person name="Beeman R.W."/>
            <person name="Muthukrishnan S."/>
            <person name="Kramer K.J."/>
            <person name="Arakane Y."/>
            <person name="Beeman R.W."/>
            <person name="Zhu Q."/>
            <person name="Hogenkamp D."/>
            <person name="Dixit R."/>
            <person name="Oppert B."/>
            <person name="Jiang H."/>
            <person name="Zou Z."/>
            <person name="Marshall J."/>
            <person name="Elpidina E."/>
            <person name="Vinokurov K."/>
            <person name="Oppert C."/>
            <person name="Zou Z."/>
            <person name="Evans J."/>
            <person name="Lu Z."/>
            <person name="Zhao P."/>
            <person name="Sumathipala N."/>
            <person name="Altincicek B."/>
            <person name="Vilcinskas A."/>
            <person name="Williams M."/>
            <person name="Hultmark D."/>
            <person name="Hetru C."/>
            <person name="Jiang H."/>
            <person name="Grimmelikhuijzen C.J."/>
            <person name="Hauser F."/>
            <person name="Cazzamali G."/>
            <person name="Williamson M."/>
            <person name="Park Y."/>
            <person name="Li B."/>
            <person name="Tanaka Y."/>
            <person name="Predel R."/>
            <person name="Neupert S."/>
            <person name="Schachtner J."/>
            <person name="Verleyen P."/>
            <person name="Raible F."/>
            <person name="Bork P."/>
            <person name="Friedrich M."/>
            <person name="Walden K.K."/>
            <person name="Robertson H.M."/>
            <person name="Angeli S."/>
            <person name="Foret S."/>
            <person name="Bucher G."/>
            <person name="Schuetz S."/>
            <person name="Maleszka R."/>
            <person name="Wimmer E.A."/>
            <person name="Beeman R.W."/>
            <person name="Lorenzen M."/>
            <person name="Tomoyasu Y."/>
            <person name="Miller S.C."/>
            <person name="Grossmann D."/>
            <person name="Bucher G."/>
        </authorList>
    </citation>
    <scope>NUCLEOTIDE SEQUENCE [LARGE SCALE GENOMIC DNA]</scope>
    <source>
        <strain evidence="18 19">Georgia GA2</strain>
    </source>
</reference>
<proteinExistence type="inferred from homology"/>
<keyword evidence="6" id="KW-0723">Serine/threonine-protein kinase</keyword>
<feature type="binding site" evidence="16">
    <location>
        <position position="39"/>
    </location>
    <ligand>
        <name>ATP</name>
        <dbReference type="ChEBI" id="CHEBI:30616"/>
    </ligand>
</feature>
<dbReference type="OMA" id="CNDQCTI"/>
<dbReference type="GO" id="GO:0005524">
    <property type="term" value="F:ATP binding"/>
    <property type="evidence" value="ECO:0007669"/>
    <property type="project" value="UniProtKB-UniRule"/>
</dbReference>
<dbReference type="InterPro" id="IPR009091">
    <property type="entry name" value="RCC1/BLIP-II"/>
</dbReference>
<comment type="subcellular location">
    <subcellularLocation>
        <location evidence="2">Cytoplasm</location>
    </subcellularLocation>
</comment>
<dbReference type="PANTHER" id="PTHR44535">
    <property type="entry name" value="PROTEIN CBG16200"/>
    <property type="match status" value="1"/>
</dbReference>
<dbReference type="SUPFAM" id="SSF50985">
    <property type="entry name" value="RCC1/BLIP-II"/>
    <property type="match status" value="1"/>
</dbReference>
<evidence type="ECO:0000256" key="8">
    <source>
        <dbReference type="ARBA" id="ARBA00022679"/>
    </source>
</evidence>
<dbReference type="Pfam" id="PF25390">
    <property type="entry name" value="WD40_RLD"/>
    <property type="match status" value="1"/>
</dbReference>
<keyword evidence="11 16" id="KW-0547">Nucleotide-binding</keyword>
<evidence type="ECO:0000256" key="4">
    <source>
        <dbReference type="ARBA" id="ARBA00012513"/>
    </source>
</evidence>
<dbReference type="InterPro" id="IPR058923">
    <property type="entry name" value="RCC1-like_dom"/>
</dbReference>
<feature type="repeat" description="RCC1" evidence="15">
    <location>
        <begin position="430"/>
        <end position="481"/>
    </location>
</feature>
<comment type="similarity">
    <text evidence="3">Belongs to the protein kinase superfamily. NEK Ser/Thr protein kinase family. NIMA subfamily.</text>
</comment>
<dbReference type="InterPro" id="IPR011009">
    <property type="entry name" value="Kinase-like_dom_sf"/>
</dbReference>
<reference evidence="18 19" key="2">
    <citation type="journal article" date="2010" name="Nucleic Acids Res.">
        <title>BeetleBase in 2010: revisions to provide comprehensive genomic information for Tribolium castaneum.</title>
        <authorList>
            <person name="Kim H.S."/>
            <person name="Murphy T."/>
            <person name="Xia J."/>
            <person name="Caragea D."/>
            <person name="Park Y."/>
            <person name="Beeman R.W."/>
            <person name="Lorenzen M.D."/>
            <person name="Butcher S."/>
            <person name="Manak J.R."/>
            <person name="Brown S.J."/>
        </authorList>
    </citation>
    <scope>GENOME REANNOTATION</scope>
    <source>
        <strain evidence="18 19">Georgia GA2</strain>
    </source>
</reference>
<evidence type="ECO:0000313" key="18">
    <source>
        <dbReference type="EMBL" id="KYB29311.1"/>
    </source>
</evidence>
<dbReference type="PROSITE" id="PS50011">
    <property type="entry name" value="PROTEIN_KINASE_DOM"/>
    <property type="match status" value="1"/>
</dbReference>
<keyword evidence="5" id="KW-0963">Cytoplasm</keyword>
<dbReference type="eggNOG" id="KOG0589">
    <property type="taxonomic scope" value="Eukaryota"/>
</dbReference>
<feature type="domain" description="Protein kinase" evidence="17">
    <location>
        <begin position="10"/>
        <end position="263"/>
    </location>
</feature>
<evidence type="ECO:0000256" key="14">
    <source>
        <dbReference type="ARBA" id="ARBA00022842"/>
    </source>
</evidence>
<dbReference type="STRING" id="7070.A0A139WNC4"/>
<dbReference type="InterPro" id="IPR051997">
    <property type="entry name" value="STK_NEK"/>
</dbReference>
<feature type="repeat" description="RCC1" evidence="15">
    <location>
        <begin position="326"/>
        <end position="377"/>
    </location>
</feature>
<dbReference type="GO" id="GO:0004674">
    <property type="term" value="F:protein serine/threonine kinase activity"/>
    <property type="evidence" value="ECO:0000318"/>
    <property type="project" value="GO_Central"/>
</dbReference>
<dbReference type="FunCoup" id="A0A139WNC4">
    <property type="interactions" value="20"/>
</dbReference>
<evidence type="ECO:0000256" key="13">
    <source>
        <dbReference type="ARBA" id="ARBA00022840"/>
    </source>
</evidence>
<dbReference type="GO" id="GO:0005737">
    <property type="term" value="C:cytoplasm"/>
    <property type="evidence" value="ECO:0007669"/>
    <property type="project" value="UniProtKB-SubCell"/>
</dbReference>
<feature type="repeat" description="RCC1" evidence="15">
    <location>
        <begin position="482"/>
        <end position="531"/>
    </location>
</feature>
<evidence type="ECO:0000256" key="5">
    <source>
        <dbReference type="ARBA" id="ARBA00022490"/>
    </source>
</evidence>
<protein>
    <recommendedName>
        <fullName evidence="4">non-specific serine/threonine protein kinase</fullName>
        <ecNumber evidence="4">2.7.11.1</ecNumber>
    </recommendedName>
</protein>
<dbReference type="Gene3D" id="2.130.10.30">
    <property type="entry name" value="Regulator of chromosome condensation 1/beta-lactamase-inhibitor protein II"/>
    <property type="match status" value="1"/>
</dbReference>
<dbReference type="FunFam" id="2.130.10.30:FF:000119">
    <property type="entry name" value="Serine/threonine-protein kinase Nek8-like Protein"/>
    <property type="match status" value="1"/>
</dbReference>
<dbReference type="Pfam" id="PF00069">
    <property type="entry name" value="Pkinase"/>
    <property type="match status" value="1"/>
</dbReference>
<evidence type="ECO:0000313" key="19">
    <source>
        <dbReference type="Proteomes" id="UP000007266"/>
    </source>
</evidence>
<evidence type="ECO:0000256" key="16">
    <source>
        <dbReference type="PROSITE-ProRule" id="PRU10141"/>
    </source>
</evidence>
<evidence type="ECO:0000256" key="11">
    <source>
        <dbReference type="ARBA" id="ARBA00022741"/>
    </source>
</evidence>
<keyword evidence="19" id="KW-1185">Reference proteome</keyword>
<feature type="repeat" description="RCC1" evidence="15">
    <location>
        <begin position="532"/>
        <end position="581"/>
    </location>
</feature>
<dbReference type="InterPro" id="IPR017441">
    <property type="entry name" value="Protein_kinase_ATP_BS"/>
</dbReference>
<dbReference type="InterPro" id="IPR000408">
    <property type="entry name" value="Reg_chr_condens"/>
</dbReference>
<dbReference type="PRINTS" id="PR00633">
    <property type="entry name" value="RCCNDNSATION"/>
</dbReference>
<keyword evidence="7" id="KW-0597">Phosphoprotein</keyword>
<feature type="repeat" description="RCC1" evidence="15">
    <location>
        <begin position="378"/>
        <end position="429"/>
    </location>
</feature>
<dbReference type="Gene3D" id="1.10.510.10">
    <property type="entry name" value="Transferase(Phosphotransferase) domain 1"/>
    <property type="match status" value="1"/>
</dbReference>
<dbReference type="Gene3D" id="3.30.200.20">
    <property type="entry name" value="Phosphorylase Kinase, domain 1"/>
    <property type="match status" value="1"/>
</dbReference>
<dbReference type="AlphaFoldDB" id="A0A139WNC4"/>
<dbReference type="PROSITE" id="PS50012">
    <property type="entry name" value="RCC1_3"/>
    <property type="match status" value="5"/>
</dbReference>
<keyword evidence="9" id="KW-0479">Metal-binding</keyword>
<dbReference type="SUPFAM" id="SSF56112">
    <property type="entry name" value="Protein kinase-like (PK-like)"/>
    <property type="match status" value="1"/>
</dbReference>
<dbReference type="InParanoid" id="A0A139WNC4"/>
<keyword evidence="14" id="KW-0460">Magnesium</keyword>
<evidence type="ECO:0000256" key="3">
    <source>
        <dbReference type="ARBA" id="ARBA00010886"/>
    </source>
</evidence>
<dbReference type="EMBL" id="KQ971312">
    <property type="protein sequence ID" value="KYB29311.1"/>
    <property type="molecule type" value="Genomic_DNA"/>
</dbReference>
<dbReference type="GO" id="GO:0046872">
    <property type="term" value="F:metal ion binding"/>
    <property type="evidence" value="ECO:0007669"/>
    <property type="project" value="UniProtKB-KW"/>
</dbReference>
<dbReference type="InterPro" id="IPR008271">
    <property type="entry name" value="Ser/Thr_kinase_AS"/>
</dbReference>
<keyword evidence="8" id="KW-0808">Transferase</keyword>
<dbReference type="FunFam" id="3.30.200.20:FF:000097">
    <property type="entry name" value="Probable serine/threonine-protein kinase nek1"/>
    <property type="match status" value="1"/>
</dbReference>
<evidence type="ECO:0000256" key="2">
    <source>
        <dbReference type="ARBA" id="ARBA00004496"/>
    </source>
</evidence>
<dbReference type="PANTHER" id="PTHR44535:SF5">
    <property type="entry name" value="PROTEIN KINASE DOMAIN-CONTAINING PROTEIN"/>
    <property type="match status" value="1"/>
</dbReference>
<evidence type="ECO:0000256" key="12">
    <source>
        <dbReference type="ARBA" id="ARBA00022777"/>
    </source>
</evidence>
<evidence type="ECO:0000259" key="17">
    <source>
        <dbReference type="PROSITE" id="PS50011"/>
    </source>
</evidence>
<evidence type="ECO:0000256" key="10">
    <source>
        <dbReference type="ARBA" id="ARBA00022737"/>
    </source>
</evidence>
<dbReference type="Proteomes" id="UP000007266">
    <property type="component" value="Linkage group 2"/>
</dbReference>
<keyword evidence="12 18" id="KW-0418">Kinase</keyword>
<evidence type="ECO:0000256" key="15">
    <source>
        <dbReference type="PROSITE-ProRule" id="PRU00235"/>
    </source>
</evidence>
<evidence type="ECO:0000256" key="7">
    <source>
        <dbReference type="ARBA" id="ARBA00022553"/>
    </source>
</evidence>
<dbReference type="PROSITE" id="PS00108">
    <property type="entry name" value="PROTEIN_KINASE_ST"/>
    <property type="match status" value="1"/>
</dbReference>
<dbReference type="CDD" id="cd08215">
    <property type="entry name" value="STKc_Nek"/>
    <property type="match status" value="1"/>
</dbReference>
<evidence type="ECO:0000256" key="1">
    <source>
        <dbReference type="ARBA" id="ARBA00001946"/>
    </source>
</evidence>
<gene>
    <name evidence="18" type="primary">AUGUSTUS-3.0.2_32187</name>
    <name evidence="18" type="ORF">TcasGA2_TC032187</name>
</gene>